<dbReference type="AlphaFoldDB" id="A0A3R5UZ55"/>
<dbReference type="Pfam" id="PF13676">
    <property type="entry name" value="TIR_2"/>
    <property type="match status" value="1"/>
</dbReference>
<accession>A0A3R5UZ55</accession>
<dbReference type="KEGG" id="gtl:EP073_11565"/>
<dbReference type="PROSITE" id="PS50104">
    <property type="entry name" value="TIR"/>
    <property type="match status" value="1"/>
</dbReference>
<name>A0A3R5UZ55_9BACT</name>
<protein>
    <submittedName>
        <fullName evidence="2">Toll/interleukin-1 receptor domain-containing protein</fullName>
    </submittedName>
</protein>
<proteinExistence type="predicted"/>
<dbReference type="Gene3D" id="3.40.50.10140">
    <property type="entry name" value="Toll/interleukin-1 receptor homology (TIR) domain"/>
    <property type="match status" value="1"/>
</dbReference>
<dbReference type="SUPFAM" id="SSF52200">
    <property type="entry name" value="Toll/Interleukin receptor TIR domain"/>
    <property type="match status" value="1"/>
</dbReference>
<dbReference type="RefSeq" id="WP_128467301.1">
    <property type="nucleotide sequence ID" value="NZ_CP035108.1"/>
</dbReference>
<dbReference type="OrthoDB" id="344630at2"/>
<reference evidence="2 3" key="1">
    <citation type="submission" date="2019-01" db="EMBL/GenBank/DDBJ databases">
        <title>Geovibrio thiophilus DSM 11263, complete genome.</title>
        <authorList>
            <person name="Spring S."/>
            <person name="Bunk B."/>
            <person name="Sproer C."/>
        </authorList>
    </citation>
    <scope>NUCLEOTIDE SEQUENCE [LARGE SCALE GENOMIC DNA]</scope>
    <source>
        <strain evidence="2 3">DSM 11263</strain>
    </source>
</reference>
<keyword evidence="2" id="KW-0675">Receptor</keyword>
<evidence type="ECO:0000313" key="3">
    <source>
        <dbReference type="Proteomes" id="UP000287502"/>
    </source>
</evidence>
<dbReference type="Proteomes" id="UP000287502">
    <property type="component" value="Chromosome"/>
</dbReference>
<sequence>MSELQTFKIKNKIEPIIATLYKYYKSKEMLEHAKVIKSQYRIDEAVDYDNWNGGVYGHDIYFKISDSLACELIEKDGIDKEILELINKQLNIHNEYVSNVYLETDENSFNPNWREDDGVTAARDLKGDIVQASEYDDLWEKPGLRLFLSHKANYKKETKILKDELAKFGIRAFVAHEDITPSAEWQTEIERALSSMDALVALLTPDFHESEWTDQEVGIAFGRRVPIISLRLGRDPYGFFGKWQGISCIGKTDSKKAEKIFSILFKKHCKRHELFNGIIFNFKNSSSFANSKANFQKLEEITPFSDEEKELIKEAYNSNSQNYGCTYAKNRLNTLMED</sequence>
<organism evidence="2 3">
    <name type="scientific">Geovibrio thiophilus</name>
    <dbReference type="NCBI Taxonomy" id="139438"/>
    <lineage>
        <taxon>Bacteria</taxon>
        <taxon>Pseudomonadati</taxon>
        <taxon>Deferribacterota</taxon>
        <taxon>Deferribacteres</taxon>
        <taxon>Deferribacterales</taxon>
        <taxon>Geovibrionaceae</taxon>
        <taxon>Geovibrio</taxon>
    </lineage>
</organism>
<keyword evidence="3" id="KW-1185">Reference proteome</keyword>
<gene>
    <name evidence="2" type="ORF">EP073_11565</name>
</gene>
<evidence type="ECO:0000259" key="1">
    <source>
        <dbReference type="PROSITE" id="PS50104"/>
    </source>
</evidence>
<dbReference type="InterPro" id="IPR000157">
    <property type="entry name" value="TIR_dom"/>
</dbReference>
<dbReference type="InterPro" id="IPR035897">
    <property type="entry name" value="Toll_tir_struct_dom_sf"/>
</dbReference>
<feature type="domain" description="TIR" evidence="1">
    <location>
        <begin position="142"/>
        <end position="268"/>
    </location>
</feature>
<evidence type="ECO:0000313" key="2">
    <source>
        <dbReference type="EMBL" id="QAR34018.1"/>
    </source>
</evidence>
<dbReference type="EMBL" id="CP035108">
    <property type="protein sequence ID" value="QAR34018.1"/>
    <property type="molecule type" value="Genomic_DNA"/>
</dbReference>
<dbReference type="GO" id="GO:0007165">
    <property type="term" value="P:signal transduction"/>
    <property type="evidence" value="ECO:0007669"/>
    <property type="project" value="InterPro"/>
</dbReference>